<feature type="non-terminal residue" evidence="2">
    <location>
        <position position="170"/>
    </location>
</feature>
<reference evidence="2" key="1">
    <citation type="submission" date="2020-02" db="EMBL/GenBank/DDBJ databases">
        <authorList>
            <person name="Meier V. D."/>
        </authorList>
    </citation>
    <scope>NUCLEOTIDE SEQUENCE</scope>
    <source>
        <strain evidence="2">AVDCRST_MAG05</strain>
    </source>
</reference>
<feature type="compositionally biased region" description="Basic residues" evidence="1">
    <location>
        <begin position="1"/>
        <end position="12"/>
    </location>
</feature>
<feature type="non-terminal residue" evidence="2">
    <location>
        <position position="1"/>
    </location>
</feature>
<gene>
    <name evidence="2" type="ORF">AVDCRST_MAG05-1322</name>
</gene>
<evidence type="ECO:0000256" key="1">
    <source>
        <dbReference type="SAM" id="MobiDB-lite"/>
    </source>
</evidence>
<sequence length="170" mass="18215">EAPRRGVRRGGTRRAAPPDGLGRVRGLRMVVPVRRAELLLGRRRDGGHGLPRSRCRRDGPRPVVRRAGVGHGGRQGARGLPSARARPALGTEHPPLDAAGRRLGRGRAALPPRRRLRRAGRARPGRLRRGPGPRDLDGDPMADLPLGAVVPVGRPPLLHRGLAPKGEDAV</sequence>
<feature type="region of interest" description="Disordered" evidence="1">
    <location>
        <begin position="43"/>
        <end position="143"/>
    </location>
</feature>
<protein>
    <submittedName>
        <fullName evidence="2">Uncharacterized protein</fullName>
    </submittedName>
</protein>
<dbReference type="AlphaFoldDB" id="A0A6J4RY16"/>
<accession>A0A6J4RY16</accession>
<feature type="compositionally biased region" description="Basic residues" evidence="1">
    <location>
        <begin position="112"/>
        <end position="131"/>
    </location>
</feature>
<dbReference type="EMBL" id="CADCVM010000146">
    <property type="protein sequence ID" value="CAA9481460.1"/>
    <property type="molecule type" value="Genomic_DNA"/>
</dbReference>
<name>A0A6J4RY16_9ACTN</name>
<organism evidence="2">
    <name type="scientific">uncultured Rubrobacteraceae bacterium</name>
    <dbReference type="NCBI Taxonomy" id="349277"/>
    <lineage>
        <taxon>Bacteria</taxon>
        <taxon>Bacillati</taxon>
        <taxon>Actinomycetota</taxon>
        <taxon>Rubrobacteria</taxon>
        <taxon>Rubrobacterales</taxon>
        <taxon>Rubrobacteraceae</taxon>
        <taxon>environmental samples</taxon>
    </lineage>
</organism>
<evidence type="ECO:0000313" key="2">
    <source>
        <dbReference type="EMBL" id="CAA9481460.1"/>
    </source>
</evidence>
<feature type="region of interest" description="Disordered" evidence="1">
    <location>
        <begin position="1"/>
        <end position="22"/>
    </location>
</feature>
<proteinExistence type="predicted"/>